<accession>X1LNW0</accession>
<dbReference type="PANTHER" id="PTHR43493">
    <property type="entry name" value="DNA GYRASE/TOPOISOMERASE SUBUNIT A"/>
    <property type="match status" value="1"/>
</dbReference>
<dbReference type="GO" id="GO:0009330">
    <property type="term" value="C:DNA topoisomerase type II (double strand cut, ATP-hydrolyzing) complex"/>
    <property type="evidence" value="ECO:0007669"/>
    <property type="project" value="TreeGrafter"/>
</dbReference>
<evidence type="ECO:0008006" key="2">
    <source>
        <dbReference type="Google" id="ProtNLM"/>
    </source>
</evidence>
<dbReference type="InterPro" id="IPR013758">
    <property type="entry name" value="Topo_IIA_A/C_ab"/>
</dbReference>
<sequence>MPEKQNKEIGYIKPREITEEMRESYLDYAMSVIISRALPDIRDGLNCHGRPEYP</sequence>
<dbReference type="PANTHER" id="PTHR43493:SF5">
    <property type="entry name" value="DNA GYRASE SUBUNIT A, CHLOROPLASTIC_MITOCHONDRIAL"/>
    <property type="match status" value="1"/>
</dbReference>
<dbReference type="SUPFAM" id="SSF56719">
    <property type="entry name" value="Type II DNA topoisomerase"/>
    <property type="match status" value="1"/>
</dbReference>
<reference evidence="1" key="1">
    <citation type="journal article" date="2014" name="Front. Microbiol.">
        <title>High frequency of phylogenetically diverse reductive dehalogenase-homologous genes in deep subseafloor sedimentary metagenomes.</title>
        <authorList>
            <person name="Kawai M."/>
            <person name="Futagami T."/>
            <person name="Toyoda A."/>
            <person name="Takaki Y."/>
            <person name="Nishi S."/>
            <person name="Hori S."/>
            <person name="Arai W."/>
            <person name="Tsubouchi T."/>
            <person name="Morono Y."/>
            <person name="Uchiyama I."/>
            <person name="Ito T."/>
            <person name="Fujiyama A."/>
            <person name="Inagaki F."/>
            <person name="Takami H."/>
        </authorList>
    </citation>
    <scope>NUCLEOTIDE SEQUENCE</scope>
    <source>
        <strain evidence="1">Expedition CK06-06</strain>
    </source>
</reference>
<dbReference type="InterPro" id="IPR050220">
    <property type="entry name" value="Type_II_DNA_Topoisomerases"/>
</dbReference>
<dbReference type="GO" id="GO:0003677">
    <property type="term" value="F:DNA binding"/>
    <property type="evidence" value="ECO:0007669"/>
    <property type="project" value="InterPro"/>
</dbReference>
<dbReference type="Gene3D" id="3.90.199.10">
    <property type="entry name" value="Topoisomerase II, domain 5"/>
    <property type="match status" value="1"/>
</dbReference>
<comment type="caution">
    <text evidence="1">The sequence shown here is derived from an EMBL/GenBank/DDBJ whole genome shotgun (WGS) entry which is preliminary data.</text>
</comment>
<dbReference type="EMBL" id="BARV01007143">
    <property type="protein sequence ID" value="GAI04070.1"/>
    <property type="molecule type" value="Genomic_DNA"/>
</dbReference>
<organism evidence="1">
    <name type="scientific">marine sediment metagenome</name>
    <dbReference type="NCBI Taxonomy" id="412755"/>
    <lineage>
        <taxon>unclassified sequences</taxon>
        <taxon>metagenomes</taxon>
        <taxon>ecological metagenomes</taxon>
    </lineage>
</organism>
<dbReference type="AlphaFoldDB" id="X1LNW0"/>
<proteinExistence type="predicted"/>
<protein>
    <recommendedName>
        <fullName evidence="2">DNA topoisomerase type IIA domain-containing protein</fullName>
    </recommendedName>
</protein>
<dbReference type="InterPro" id="IPR013760">
    <property type="entry name" value="Topo_IIA-like_dom_sf"/>
</dbReference>
<dbReference type="GO" id="GO:0005524">
    <property type="term" value="F:ATP binding"/>
    <property type="evidence" value="ECO:0007669"/>
    <property type="project" value="InterPro"/>
</dbReference>
<evidence type="ECO:0000313" key="1">
    <source>
        <dbReference type="EMBL" id="GAI04070.1"/>
    </source>
</evidence>
<name>X1LNW0_9ZZZZ</name>
<dbReference type="GO" id="GO:0006265">
    <property type="term" value="P:DNA topological change"/>
    <property type="evidence" value="ECO:0007669"/>
    <property type="project" value="InterPro"/>
</dbReference>
<dbReference type="GO" id="GO:0003918">
    <property type="term" value="F:DNA topoisomerase type II (double strand cut, ATP-hydrolyzing) activity"/>
    <property type="evidence" value="ECO:0007669"/>
    <property type="project" value="InterPro"/>
</dbReference>
<gene>
    <name evidence="1" type="ORF">S06H3_14594</name>
</gene>